<dbReference type="InterPro" id="IPR001962">
    <property type="entry name" value="Asn_synthase"/>
</dbReference>
<dbReference type="GO" id="GO:0005524">
    <property type="term" value="F:ATP binding"/>
    <property type="evidence" value="ECO:0007669"/>
    <property type="project" value="UniProtKB-KW"/>
</dbReference>
<dbReference type="EMBL" id="FQWZ01000010">
    <property type="protein sequence ID" value="SHH34609.1"/>
    <property type="molecule type" value="Genomic_DNA"/>
</dbReference>
<dbReference type="PROSITE" id="PS51278">
    <property type="entry name" value="GATASE_TYPE_2"/>
    <property type="match status" value="1"/>
</dbReference>
<evidence type="ECO:0000256" key="9">
    <source>
        <dbReference type="PIRSR" id="PIRSR001589-2"/>
    </source>
</evidence>
<evidence type="ECO:0000313" key="13">
    <source>
        <dbReference type="Proteomes" id="UP000199758"/>
    </source>
</evidence>
<feature type="site" description="Important for beta-aspartyl-AMP intermediate formation" evidence="10">
    <location>
        <position position="366"/>
    </location>
</feature>
<dbReference type="NCBIfam" id="TIGR01536">
    <property type="entry name" value="asn_synth_AEB"/>
    <property type="match status" value="1"/>
</dbReference>
<dbReference type="SUPFAM" id="SSF56235">
    <property type="entry name" value="N-terminal nucleophile aminohydrolases (Ntn hydrolases)"/>
    <property type="match status" value="1"/>
</dbReference>
<comment type="catalytic activity">
    <reaction evidence="7">
        <text>L-aspartate + L-glutamine + ATP + H2O = L-asparagine + L-glutamate + AMP + diphosphate + H(+)</text>
        <dbReference type="Rhea" id="RHEA:12228"/>
        <dbReference type="ChEBI" id="CHEBI:15377"/>
        <dbReference type="ChEBI" id="CHEBI:15378"/>
        <dbReference type="ChEBI" id="CHEBI:29985"/>
        <dbReference type="ChEBI" id="CHEBI:29991"/>
        <dbReference type="ChEBI" id="CHEBI:30616"/>
        <dbReference type="ChEBI" id="CHEBI:33019"/>
        <dbReference type="ChEBI" id="CHEBI:58048"/>
        <dbReference type="ChEBI" id="CHEBI:58359"/>
        <dbReference type="ChEBI" id="CHEBI:456215"/>
        <dbReference type="EC" id="6.3.5.4"/>
    </reaction>
</comment>
<keyword evidence="4 9" id="KW-0547">Nucleotide-binding</keyword>
<keyword evidence="6 8" id="KW-0315">Glutamine amidotransferase</keyword>
<dbReference type="STRING" id="490188.SAMN04488068_0008"/>
<dbReference type="Gene3D" id="3.60.20.10">
    <property type="entry name" value="Glutamine Phosphoribosylpyrophosphate, subunit 1, domain 1"/>
    <property type="match status" value="1"/>
</dbReference>
<dbReference type="PIRSF" id="PIRSF001589">
    <property type="entry name" value="Asn_synthetase_glu-h"/>
    <property type="match status" value="1"/>
</dbReference>
<evidence type="ECO:0000256" key="3">
    <source>
        <dbReference type="ARBA" id="ARBA00012737"/>
    </source>
</evidence>
<dbReference type="InterPro" id="IPR017932">
    <property type="entry name" value="GATase_2_dom"/>
</dbReference>
<protein>
    <recommendedName>
        <fullName evidence="3">asparagine synthase (glutamine-hydrolyzing)</fullName>
        <ecNumber evidence="3">6.3.5.4</ecNumber>
    </recommendedName>
</protein>
<evidence type="ECO:0000256" key="5">
    <source>
        <dbReference type="ARBA" id="ARBA00022840"/>
    </source>
</evidence>
<accession>A0A1M5S814</accession>
<dbReference type="Proteomes" id="UP000199758">
    <property type="component" value="Unassembled WGS sequence"/>
</dbReference>
<proteinExistence type="inferred from homology"/>
<gene>
    <name evidence="12" type="ORF">SAMN04488068_0008</name>
</gene>
<feature type="domain" description="Glutamine amidotransferase type-2" evidence="11">
    <location>
        <begin position="2"/>
        <end position="214"/>
    </location>
</feature>
<evidence type="ECO:0000256" key="7">
    <source>
        <dbReference type="ARBA" id="ARBA00048741"/>
    </source>
</evidence>
<feature type="binding site" evidence="9">
    <location>
        <position position="290"/>
    </location>
    <ligand>
        <name>ATP</name>
        <dbReference type="ChEBI" id="CHEBI:30616"/>
    </ligand>
</feature>
<dbReference type="InterPro" id="IPR014729">
    <property type="entry name" value="Rossmann-like_a/b/a_fold"/>
</dbReference>
<organism evidence="12 13">
    <name type="scientific">Hydrocarboniphaga daqingensis</name>
    <dbReference type="NCBI Taxonomy" id="490188"/>
    <lineage>
        <taxon>Bacteria</taxon>
        <taxon>Pseudomonadati</taxon>
        <taxon>Pseudomonadota</taxon>
        <taxon>Gammaproteobacteria</taxon>
        <taxon>Nevskiales</taxon>
        <taxon>Nevskiaceae</taxon>
        <taxon>Hydrocarboniphaga</taxon>
    </lineage>
</organism>
<keyword evidence="8" id="KW-0028">Amino-acid biosynthesis</keyword>
<dbReference type="Pfam" id="PF13537">
    <property type="entry name" value="GATase_7"/>
    <property type="match status" value="1"/>
</dbReference>
<evidence type="ECO:0000256" key="2">
    <source>
        <dbReference type="ARBA" id="ARBA00005752"/>
    </source>
</evidence>
<evidence type="ECO:0000259" key="11">
    <source>
        <dbReference type="PROSITE" id="PS51278"/>
    </source>
</evidence>
<dbReference type="GO" id="GO:0005829">
    <property type="term" value="C:cytosol"/>
    <property type="evidence" value="ECO:0007669"/>
    <property type="project" value="TreeGrafter"/>
</dbReference>
<comment type="similarity">
    <text evidence="2">Belongs to the asparagine synthetase family.</text>
</comment>
<keyword evidence="5 9" id="KW-0067">ATP-binding</keyword>
<evidence type="ECO:0000256" key="8">
    <source>
        <dbReference type="PIRSR" id="PIRSR001589-1"/>
    </source>
</evidence>
<feature type="binding site" evidence="9">
    <location>
        <begin position="364"/>
        <end position="365"/>
    </location>
    <ligand>
        <name>ATP</name>
        <dbReference type="ChEBI" id="CHEBI:30616"/>
    </ligand>
</feature>
<dbReference type="SUPFAM" id="SSF52402">
    <property type="entry name" value="Adenine nucleotide alpha hydrolases-like"/>
    <property type="match status" value="1"/>
</dbReference>
<dbReference type="CDD" id="cd00712">
    <property type="entry name" value="AsnB"/>
    <property type="match status" value="1"/>
</dbReference>
<dbReference type="PANTHER" id="PTHR43284:SF1">
    <property type="entry name" value="ASPARAGINE SYNTHETASE"/>
    <property type="match status" value="1"/>
</dbReference>
<keyword evidence="13" id="KW-1185">Reference proteome</keyword>
<evidence type="ECO:0000256" key="4">
    <source>
        <dbReference type="ARBA" id="ARBA00022741"/>
    </source>
</evidence>
<dbReference type="PANTHER" id="PTHR43284">
    <property type="entry name" value="ASPARAGINE SYNTHETASE (GLUTAMINE-HYDROLYZING)"/>
    <property type="match status" value="1"/>
</dbReference>
<dbReference type="EC" id="6.3.5.4" evidence="3"/>
<dbReference type="InterPro" id="IPR006426">
    <property type="entry name" value="Asn_synth_AEB"/>
</dbReference>
<dbReference type="CDD" id="cd01991">
    <property type="entry name" value="Asn_synthase_B_C"/>
    <property type="match status" value="1"/>
</dbReference>
<feature type="binding site" evidence="9">
    <location>
        <position position="102"/>
    </location>
    <ligand>
        <name>L-glutamine</name>
        <dbReference type="ChEBI" id="CHEBI:58359"/>
    </ligand>
</feature>
<name>A0A1M5S814_9GAMM</name>
<dbReference type="GO" id="GO:0006529">
    <property type="term" value="P:asparagine biosynthetic process"/>
    <property type="evidence" value="ECO:0007669"/>
    <property type="project" value="UniProtKB-KW"/>
</dbReference>
<dbReference type="InterPro" id="IPR033738">
    <property type="entry name" value="AsnB_N"/>
</dbReference>
<evidence type="ECO:0000313" key="12">
    <source>
        <dbReference type="EMBL" id="SHH34609.1"/>
    </source>
</evidence>
<dbReference type="OrthoDB" id="9763290at2"/>
<sequence length="605" mass="68653">MCGIAGQVRRGGPVDEASLASMSARLTHRGPEDTGYYISHHASGSFGIAHTRLAIIDLAGGHQPIFDRDRRYAIVCNGEIYNFPELRAELEAQGRVFSCDSDSEVALQAYAAWGRDAFKRLHGMFAFALYDHQQRELWLVRDRLGIKPLYVAVVGDRVLYASELKALLPQMPSLDLSEAALAQYFQNQHSSGRDTIIRGIQRVMPGEALRIDADLRIERHRYWSALDVQPRAISQADATAQWDELIGQVMREHVRSDVPYGLFLSGGVDSAVLLALLSQHQSEPIRTYSIGYADVQMKDELDDAARIAQRFGARHTPIRLTRQAVFRRLPRVVWSADDLMRDYACLPTLALAEAASRDLKVIFSGEGGDEAFAGYGRYRPGWAERQYKRLRFPGSGGFRVRGELDDAWVGKLFVPELQPALAAHRAPQIAAWSETPRHWSDLQRRQYTDIVTNLPDDLLVKGDRMLMSWSVEGRVPFVDHRVIEFGLSLPDGLKVSRKAGKVFIKQWAERYIPHDHLWQPKRGFHVPVREWLGGDFIRGLADRLPRNEAIRRWCQPQAVRALLAGDTAAHSREIWSLMQFAIWHRLFIEQPQQTPSAEEDPLQWL</sequence>
<dbReference type="RefSeq" id="WP_072899581.1">
    <property type="nucleotide sequence ID" value="NZ_FQWZ01000010.1"/>
</dbReference>
<dbReference type="InterPro" id="IPR029055">
    <property type="entry name" value="Ntn_hydrolases_N"/>
</dbReference>
<feature type="active site" description="For GATase activity" evidence="8">
    <location>
        <position position="2"/>
    </location>
</feature>
<comment type="pathway">
    <text evidence="1">Amino-acid biosynthesis; L-asparagine biosynthesis; L-asparagine from L-aspartate (L-Gln route): step 1/1.</text>
</comment>
<evidence type="ECO:0000256" key="6">
    <source>
        <dbReference type="ARBA" id="ARBA00022962"/>
    </source>
</evidence>
<dbReference type="InterPro" id="IPR051786">
    <property type="entry name" value="ASN_synthetase/amidase"/>
</dbReference>
<evidence type="ECO:0000256" key="1">
    <source>
        <dbReference type="ARBA" id="ARBA00005187"/>
    </source>
</evidence>
<dbReference type="GO" id="GO:0004066">
    <property type="term" value="F:asparagine synthase (glutamine-hydrolyzing) activity"/>
    <property type="evidence" value="ECO:0007669"/>
    <property type="project" value="UniProtKB-EC"/>
</dbReference>
<keyword evidence="8" id="KW-0061">Asparagine biosynthesis</keyword>
<dbReference type="AlphaFoldDB" id="A0A1M5S814"/>
<dbReference type="Pfam" id="PF00733">
    <property type="entry name" value="Asn_synthase"/>
    <property type="match status" value="1"/>
</dbReference>
<dbReference type="Gene3D" id="3.40.50.620">
    <property type="entry name" value="HUPs"/>
    <property type="match status" value="1"/>
</dbReference>
<evidence type="ECO:0000256" key="10">
    <source>
        <dbReference type="PIRSR" id="PIRSR001589-3"/>
    </source>
</evidence>
<reference evidence="12 13" key="1">
    <citation type="submission" date="2016-11" db="EMBL/GenBank/DDBJ databases">
        <authorList>
            <person name="Jaros S."/>
            <person name="Januszkiewicz K."/>
            <person name="Wedrychowicz H."/>
        </authorList>
    </citation>
    <scope>NUCLEOTIDE SEQUENCE [LARGE SCALE GENOMIC DNA]</scope>
    <source>
        <strain evidence="12 13">CGMCC 1.7049</strain>
    </source>
</reference>